<accession>A0A1I5PU45</accession>
<dbReference type="Proteomes" id="UP000199227">
    <property type="component" value="Unassembled WGS sequence"/>
</dbReference>
<dbReference type="Pfam" id="PF13386">
    <property type="entry name" value="DsbD_2"/>
    <property type="match status" value="1"/>
</dbReference>
<feature type="transmembrane region" description="Helical" evidence="1">
    <location>
        <begin position="136"/>
        <end position="161"/>
    </location>
</feature>
<keyword evidence="1" id="KW-1133">Transmembrane helix</keyword>
<dbReference type="AlphaFoldDB" id="A0A1I5PU45"/>
<feature type="domain" description="Urease accessory protein UreH-like transmembrane" evidence="2">
    <location>
        <begin position="8"/>
        <end position="214"/>
    </location>
</feature>
<feature type="transmembrane region" description="Helical" evidence="1">
    <location>
        <begin position="167"/>
        <end position="188"/>
    </location>
</feature>
<feature type="transmembrane region" description="Helical" evidence="1">
    <location>
        <begin position="200"/>
        <end position="218"/>
    </location>
</feature>
<feature type="transmembrane region" description="Helical" evidence="1">
    <location>
        <begin position="6"/>
        <end position="35"/>
    </location>
</feature>
<sequence length="249" mass="26991">MINLEISTIFTVALLGAFGHCIGMCGGFVLAYTAAKVDHQWSKTRQIIVHLLYSLGRVTSYMFIGALFGYLGQKVSFNMTTKGTLFISVGILMLLIGLSLIGKIKFLNSIESSIAQSSIFGKLFKAVIHSKSLMSFYFMGVLNGLIPCGLVYFFATAAIVAGSAVKGAIVMGVFGVATIPAMMGVGIFSSIIKGASYRQLILKIAAVVVMLFGLFTAYKGYIMITNPEVIKKKMHKMHQELKILPSQEK</sequence>
<organism evidence="3 4">
    <name type="scientific">Hydrogenimonas thermophila</name>
    <dbReference type="NCBI Taxonomy" id="223786"/>
    <lineage>
        <taxon>Bacteria</taxon>
        <taxon>Pseudomonadati</taxon>
        <taxon>Campylobacterota</taxon>
        <taxon>Epsilonproteobacteria</taxon>
        <taxon>Campylobacterales</taxon>
        <taxon>Hydrogenimonadaceae</taxon>
        <taxon>Hydrogenimonas</taxon>
    </lineage>
</organism>
<dbReference type="PANTHER" id="PTHR42208">
    <property type="entry name" value="HEAVY METAL TRANSPORTER-RELATED"/>
    <property type="match status" value="1"/>
</dbReference>
<reference evidence="3 4" key="1">
    <citation type="submission" date="2016-10" db="EMBL/GenBank/DDBJ databases">
        <authorList>
            <person name="de Groot N.N."/>
        </authorList>
    </citation>
    <scope>NUCLEOTIDE SEQUENCE [LARGE SCALE GENOMIC DNA]</scope>
    <source>
        <strain evidence="3 4">EP1-55-1</strain>
    </source>
</reference>
<dbReference type="OrthoDB" id="9798690at2"/>
<name>A0A1I5PU45_9BACT</name>
<dbReference type="SUPFAM" id="SSF103473">
    <property type="entry name" value="MFS general substrate transporter"/>
    <property type="match status" value="1"/>
</dbReference>
<evidence type="ECO:0000256" key="1">
    <source>
        <dbReference type="SAM" id="Phobius"/>
    </source>
</evidence>
<keyword evidence="1" id="KW-0472">Membrane</keyword>
<dbReference type="PANTHER" id="PTHR42208:SF1">
    <property type="entry name" value="HEAVY METAL TRANSPORTER"/>
    <property type="match status" value="1"/>
</dbReference>
<feature type="transmembrane region" description="Helical" evidence="1">
    <location>
        <begin position="83"/>
        <end position="102"/>
    </location>
</feature>
<dbReference type="EMBL" id="FOXB01000017">
    <property type="protein sequence ID" value="SFP37575.1"/>
    <property type="molecule type" value="Genomic_DNA"/>
</dbReference>
<protein>
    <recommendedName>
        <fullName evidence="2">Urease accessory protein UreH-like transmembrane domain-containing protein</fullName>
    </recommendedName>
</protein>
<feature type="transmembrane region" description="Helical" evidence="1">
    <location>
        <begin position="47"/>
        <end position="71"/>
    </location>
</feature>
<evidence type="ECO:0000259" key="2">
    <source>
        <dbReference type="Pfam" id="PF13386"/>
    </source>
</evidence>
<proteinExistence type="predicted"/>
<evidence type="ECO:0000313" key="3">
    <source>
        <dbReference type="EMBL" id="SFP37575.1"/>
    </source>
</evidence>
<dbReference type="RefSeq" id="WP_092912351.1">
    <property type="nucleotide sequence ID" value="NZ_FOXB01000017.1"/>
</dbReference>
<gene>
    <name evidence="3" type="ORF">SAMN05216234_1173</name>
</gene>
<keyword evidence="4" id="KW-1185">Reference proteome</keyword>
<keyword evidence="1" id="KW-0812">Transmembrane</keyword>
<dbReference type="STRING" id="223786.SAMN05216234_1173"/>
<evidence type="ECO:0000313" key="4">
    <source>
        <dbReference type="Proteomes" id="UP000199227"/>
    </source>
</evidence>
<dbReference type="InterPro" id="IPR036259">
    <property type="entry name" value="MFS_trans_sf"/>
</dbReference>
<dbReference type="InterPro" id="IPR039447">
    <property type="entry name" value="UreH-like_TM_dom"/>
</dbReference>